<accession>A0A8F9TW88</accession>
<dbReference type="Pfam" id="PF18961">
    <property type="entry name" value="DUF5703_N"/>
    <property type="match status" value="1"/>
</dbReference>
<dbReference type="GO" id="GO:0004560">
    <property type="term" value="F:alpha-L-fucosidase activity"/>
    <property type="evidence" value="ECO:0007669"/>
    <property type="project" value="TreeGrafter"/>
</dbReference>
<proteinExistence type="predicted"/>
<dbReference type="Gene3D" id="1.50.10.10">
    <property type="match status" value="1"/>
</dbReference>
<gene>
    <name evidence="3" type="ORF">K0B96_06370</name>
</gene>
<dbReference type="InterPro" id="IPR012341">
    <property type="entry name" value="6hp_glycosidase-like_sf"/>
</dbReference>
<dbReference type="PANTHER" id="PTHR31084">
    <property type="entry name" value="ALPHA-L-FUCOSIDASE 2"/>
    <property type="match status" value="1"/>
</dbReference>
<evidence type="ECO:0000259" key="2">
    <source>
        <dbReference type="Pfam" id="PF18961"/>
    </source>
</evidence>
<organism evidence="3 4">
    <name type="scientific">Horticoccus luteus</name>
    <dbReference type="NCBI Taxonomy" id="2862869"/>
    <lineage>
        <taxon>Bacteria</taxon>
        <taxon>Pseudomonadati</taxon>
        <taxon>Verrucomicrobiota</taxon>
        <taxon>Opitutia</taxon>
        <taxon>Opitutales</taxon>
        <taxon>Opitutaceae</taxon>
        <taxon>Horticoccus</taxon>
    </lineage>
</organism>
<feature type="chain" id="PRO_5034188154" description="DUF5703 domain-containing protein" evidence="1">
    <location>
        <begin position="23"/>
        <end position="769"/>
    </location>
</feature>
<dbReference type="EMBL" id="CP080507">
    <property type="protein sequence ID" value="QYM80235.1"/>
    <property type="molecule type" value="Genomic_DNA"/>
</dbReference>
<dbReference type="InterPro" id="IPR008928">
    <property type="entry name" value="6-hairpin_glycosidase_sf"/>
</dbReference>
<sequence length="769" mass="84077">MRRPFVGLCGFFALCFISPALPASSSPAPASPALGNITWETPSPTSAGSLPLGNGDLAANVWVEPSGDVVFYLSKSDAWDHLSRLIKLGRLRVRLTPALPASAAAHFETTLDLATASVRVSATAGDREVNIRLWADAHHPRFVVEVDASQPIAVTASLDPWRTAPRELLGGEKVSAYGFTGSPAPLLAAADTVVDAPEAGVLWYHRNDSSIWAPTLDHQGLGDFRNLSRDPLLHRTFGGLLSGEGFQRPDPRTLRSAAPAKHAALTVDVLTAQTPDAASWVTALRTQAAAVRTTALADAWRAHTDDWREFWSRSHVVVTARHPAPASDAAAVSAAYVRQRYLIACAGRGAYPIKFNGSLFTADWNLSNAPFDADYRRWGGAYWFQNTRLPYWTLLAAGDTDFLRPLVKMYLDALPLAEFRTRRWFNHDGAFFPETLYFWGSHLNDNYGWQRPPDLPVGQLTNRYIGHHYNGGLELLALLLATYANTGDAAFLHDSILPLARPVLGFFAAHYPRDAEGHLHLAPAQALETWWDCDNPTPDIAGLRSVLGDLLALPAPSIDPADRRAWSELLAAVPPLPIGLADGRPHILPAAVHEAVPRNSENAELYPVFPFHLYGTGRPALATARETFARRTVADTGGWRQDAIQAALLGLTDIATDDVIKNATQTSAARFPGFFGPNFDWLPDMDHGSVTELALQTMLLQCVADKIYLFPAWPADRWNVRFRLHANRNTIIDGELKDGQLTRLDVTPAARRADVVVLLGADRTSLPLR</sequence>
<dbReference type="AlphaFoldDB" id="A0A8F9TW88"/>
<evidence type="ECO:0000313" key="3">
    <source>
        <dbReference type="EMBL" id="QYM80235.1"/>
    </source>
</evidence>
<name>A0A8F9TW88_9BACT</name>
<feature type="signal peptide" evidence="1">
    <location>
        <begin position="1"/>
        <end position="22"/>
    </location>
</feature>
<protein>
    <recommendedName>
        <fullName evidence="2">DUF5703 domain-containing protein</fullName>
    </recommendedName>
</protein>
<reference evidence="3" key="1">
    <citation type="submission" date="2021-08" db="EMBL/GenBank/DDBJ databases">
        <title>Genome of a novel bacterium of the phylum Verrucomicrobia, Oleiharenicola sp. KSB-15.</title>
        <authorList>
            <person name="Chung J.-H."/>
            <person name="Ahn J.-H."/>
            <person name="Yoon Y."/>
            <person name="Kim D.-Y."/>
            <person name="An S.-H."/>
            <person name="Park I."/>
            <person name="Yeon J."/>
        </authorList>
    </citation>
    <scope>NUCLEOTIDE SEQUENCE</scope>
    <source>
        <strain evidence="3">KSB-15</strain>
    </source>
</reference>
<evidence type="ECO:0000313" key="4">
    <source>
        <dbReference type="Proteomes" id="UP000825051"/>
    </source>
</evidence>
<dbReference type="RefSeq" id="WP_220165127.1">
    <property type="nucleotide sequence ID" value="NZ_CP080507.1"/>
</dbReference>
<dbReference type="InterPro" id="IPR043757">
    <property type="entry name" value="DUF5703_N"/>
</dbReference>
<dbReference type="Gene3D" id="2.70.98.50">
    <property type="entry name" value="putative glycoside hydrolase family protein from bacillus halodurans"/>
    <property type="match status" value="1"/>
</dbReference>
<dbReference type="GO" id="GO:0005975">
    <property type="term" value="P:carbohydrate metabolic process"/>
    <property type="evidence" value="ECO:0007669"/>
    <property type="project" value="InterPro"/>
</dbReference>
<keyword evidence="4" id="KW-1185">Reference proteome</keyword>
<evidence type="ECO:0000256" key="1">
    <source>
        <dbReference type="SAM" id="SignalP"/>
    </source>
</evidence>
<keyword evidence="1" id="KW-0732">Signal</keyword>
<dbReference type="KEGG" id="ole:K0B96_06370"/>
<dbReference type="Proteomes" id="UP000825051">
    <property type="component" value="Chromosome"/>
</dbReference>
<dbReference type="SUPFAM" id="SSF48208">
    <property type="entry name" value="Six-hairpin glycosidases"/>
    <property type="match status" value="1"/>
</dbReference>
<feature type="domain" description="DUF5703" evidence="2">
    <location>
        <begin position="38"/>
        <end position="316"/>
    </location>
</feature>
<dbReference type="PANTHER" id="PTHR31084:SF0">
    <property type="entry name" value="ALPHA-L-FUCOSIDASE 2"/>
    <property type="match status" value="1"/>
</dbReference>